<feature type="chain" id="PRO_5022729270" evidence="6">
    <location>
        <begin position="21"/>
        <end position="99"/>
    </location>
</feature>
<evidence type="ECO:0000256" key="5">
    <source>
        <dbReference type="SAM" id="Phobius"/>
    </source>
</evidence>
<accession>A0A5B9VU92</accession>
<dbReference type="EMBL" id="CP042997">
    <property type="protein sequence ID" value="QEH31649.1"/>
    <property type="molecule type" value="Genomic_DNA"/>
</dbReference>
<name>A0A5B9VU92_9BACT</name>
<keyword evidence="8" id="KW-1185">Reference proteome</keyword>
<dbReference type="GO" id="GO:0016020">
    <property type="term" value="C:membrane"/>
    <property type="evidence" value="ECO:0007669"/>
    <property type="project" value="UniProtKB-SubCell"/>
</dbReference>
<dbReference type="Gene3D" id="1.20.1250.20">
    <property type="entry name" value="MFS general substrate transporter like domains"/>
    <property type="match status" value="1"/>
</dbReference>
<evidence type="ECO:0000256" key="3">
    <source>
        <dbReference type="ARBA" id="ARBA00022989"/>
    </source>
</evidence>
<gene>
    <name evidence="7" type="primary">tetA_2</name>
    <name evidence="7" type="ORF">OJF2_01140</name>
</gene>
<proteinExistence type="predicted"/>
<keyword evidence="6" id="KW-0732">Signal</keyword>
<evidence type="ECO:0000256" key="6">
    <source>
        <dbReference type="SAM" id="SignalP"/>
    </source>
</evidence>
<sequence length="99" mass="10326" precursor="true">MVFLVLFLFTAGGAPLPAFQALLSRQVGEEHQGEFQGSLVNLTSLTEVIGSIAATSLYAASPPSTPGLVWLVGAGLYVLCVPVILRRMAASRGRPAPMA</sequence>
<keyword evidence="3 5" id="KW-1133">Transmembrane helix</keyword>
<dbReference type="AlphaFoldDB" id="A0A5B9VU92"/>
<evidence type="ECO:0000313" key="8">
    <source>
        <dbReference type="Proteomes" id="UP000324233"/>
    </source>
</evidence>
<evidence type="ECO:0000256" key="1">
    <source>
        <dbReference type="ARBA" id="ARBA00004141"/>
    </source>
</evidence>
<keyword evidence="2 5" id="KW-0812">Transmembrane</keyword>
<protein>
    <submittedName>
        <fullName evidence="7">Tetracycline resistance protein, class C</fullName>
    </submittedName>
</protein>
<dbReference type="SUPFAM" id="SSF103473">
    <property type="entry name" value="MFS general substrate transporter"/>
    <property type="match status" value="1"/>
</dbReference>
<keyword evidence="4 5" id="KW-0472">Membrane</keyword>
<dbReference type="GO" id="GO:0022857">
    <property type="term" value="F:transmembrane transporter activity"/>
    <property type="evidence" value="ECO:0007669"/>
    <property type="project" value="InterPro"/>
</dbReference>
<dbReference type="Proteomes" id="UP000324233">
    <property type="component" value="Chromosome"/>
</dbReference>
<reference evidence="7 8" key="1">
    <citation type="submission" date="2019-08" db="EMBL/GenBank/DDBJ databases">
        <title>Deep-cultivation of Planctomycetes and their phenomic and genomic characterization uncovers novel biology.</title>
        <authorList>
            <person name="Wiegand S."/>
            <person name="Jogler M."/>
            <person name="Boedeker C."/>
            <person name="Pinto D."/>
            <person name="Vollmers J."/>
            <person name="Rivas-Marin E."/>
            <person name="Kohn T."/>
            <person name="Peeters S.H."/>
            <person name="Heuer A."/>
            <person name="Rast P."/>
            <person name="Oberbeckmann S."/>
            <person name="Bunk B."/>
            <person name="Jeske O."/>
            <person name="Meyerdierks A."/>
            <person name="Storesund J.E."/>
            <person name="Kallscheuer N."/>
            <person name="Luecker S."/>
            <person name="Lage O.M."/>
            <person name="Pohl T."/>
            <person name="Merkel B.J."/>
            <person name="Hornburger P."/>
            <person name="Mueller R.-W."/>
            <person name="Bruemmer F."/>
            <person name="Labrenz M."/>
            <person name="Spormann A.M."/>
            <person name="Op den Camp H."/>
            <person name="Overmann J."/>
            <person name="Amann R."/>
            <person name="Jetten M.S.M."/>
            <person name="Mascher T."/>
            <person name="Medema M.H."/>
            <person name="Devos D.P."/>
            <person name="Kaster A.-K."/>
            <person name="Ovreas L."/>
            <person name="Rohde M."/>
            <person name="Galperin M.Y."/>
            <person name="Jogler C."/>
        </authorList>
    </citation>
    <scope>NUCLEOTIDE SEQUENCE [LARGE SCALE GENOMIC DNA]</scope>
    <source>
        <strain evidence="7 8">OJF2</strain>
    </source>
</reference>
<evidence type="ECO:0000313" key="7">
    <source>
        <dbReference type="EMBL" id="QEH31649.1"/>
    </source>
</evidence>
<evidence type="ECO:0000256" key="4">
    <source>
        <dbReference type="ARBA" id="ARBA00023136"/>
    </source>
</evidence>
<dbReference type="InterPro" id="IPR036259">
    <property type="entry name" value="MFS_trans_sf"/>
</dbReference>
<dbReference type="KEGG" id="agv:OJF2_01140"/>
<organism evidence="7 8">
    <name type="scientific">Aquisphaera giovannonii</name>
    <dbReference type="NCBI Taxonomy" id="406548"/>
    <lineage>
        <taxon>Bacteria</taxon>
        <taxon>Pseudomonadati</taxon>
        <taxon>Planctomycetota</taxon>
        <taxon>Planctomycetia</taxon>
        <taxon>Isosphaerales</taxon>
        <taxon>Isosphaeraceae</taxon>
        <taxon>Aquisphaera</taxon>
    </lineage>
</organism>
<dbReference type="PRINTS" id="PR01035">
    <property type="entry name" value="TCRTETA"/>
</dbReference>
<comment type="subcellular location">
    <subcellularLocation>
        <location evidence="1">Membrane</location>
        <topology evidence="1">Multi-pass membrane protein</topology>
    </subcellularLocation>
</comment>
<feature type="transmembrane region" description="Helical" evidence="5">
    <location>
        <begin position="67"/>
        <end position="85"/>
    </location>
</feature>
<evidence type="ECO:0000256" key="2">
    <source>
        <dbReference type="ARBA" id="ARBA00022692"/>
    </source>
</evidence>
<dbReference type="InterPro" id="IPR001958">
    <property type="entry name" value="Tet-R_TetA/multi-R_MdtG-like"/>
</dbReference>
<feature type="signal peptide" evidence="6">
    <location>
        <begin position="1"/>
        <end position="20"/>
    </location>
</feature>